<dbReference type="AlphaFoldDB" id="A0A068Z2V0"/>
<organism evidence="3 4">
    <name type="scientific">Serratia symbiotica</name>
    <dbReference type="NCBI Taxonomy" id="138074"/>
    <lineage>
        <taxon>Bacteria</taxon>
        <taxon>Pseudomonadati</taxon>
        <taxon>Pseudomonadota</taxon>
        <taxon>Gammaproteobacteria</taxon>
        <taxon>Enterobacterales</taxon>
        <taxon>Yersiniaceae</taxon>
        <taxon>Serratia</taxon>
    </lineage>
</organism>
<proteinExistence type="predicted"/>
<accession>A0A068Z2V0</accession>
<reference evidence="3 4" key="1">
    <citation type="journal article" date="2014" name="Genome Announc.">
        <title>Whole-Genome Sequence of Serratia symbiotica Strain CWBI-2.3T, a Free-Living Symbiont of the Black Bean Aphid Aphis fabae.</title>
        <authorList>
            <person name="Foray V."/>
            <person name="Grigorescu A.S."/>
            <person name="Sabri A."/>
            <person name="Haubruge E."/>
            <person name="Lognay G."/>
            <person name="Francis F."/>
            <person name="Fauconnier M.L."/>
            <person name="Hance T."/>
            <person name="Thonart P."/>
        </authorList>
    </citation>
    <scope>NUCLEOTIDE SEQUENCE [LARGE SCALE GENOMIC DNA]</scope>
    <source>
        <strain evidence="3">CWBI-2.3</strain>
    </source>
</reference>
<dbReference type="RefSeq" id="WP_040265688.1">
    <property type="nucleotide sequence ID" value="NZ_CP050855.1"/>
</dbReference>
<evidence type="ECO:0000313" key="4">
    <source>
        <dbReference type="Proteomes" id="UP000042738"/>
    </source>
</evidence>
<dbReference type="GeneID" id="93736299"/>
<protein>
    <submittedName>
        <fullName evidence="3">GPO family capsid scaffolding protein</fullName>
    </submittedName>
</protein>
<dbReference type="Proteomes" id="UP000042738">
    <property type="component" value="Chromosome"/>
</dbReference>
<feature type="region of interest" description="Disordered" evidence="2">
    <location>
        <begin position="243"/>
        <end position="266"/>
    </location>
</feature>
<dbReference type="STRING" id="138074.SYMBAF_50147"/>
<dbReference type="Pfam" id="PF05929">
    <property type="entry name" value="Phage_GPO"/>
    <property type="match status" value="1"/>
</dbReference>
<keyword evidence="1" id="KW-0175">Coiled coil</keyword>
<gene>
    <name evidence="3" type="ORF">SYMBAF_07190</name>
</gene>
<dbReference type="InterPro" id="IPR009228">
    <property type="entry name" value="Capsid_scaffold_GpO"/>
</dbReference>
<evidence type="ECO:0000313" key="3">
    <source>
        <dbReference type="EMBL" id="QLH62771.1"/>
    </source>
</evidence>
<feature type="coiled-coil region" evidence="1">
    <location>
        <begin position="214"/>
        <end position="241"/>
    </location>
</feature>
<evidence type="ECO:0000256" key="2">
    <source>
        <dbReference type="SAM" id="MobiDB-lite"/>
    </source>
</evidence>
<sequence length="266" mass="29239">MPISKYFRVAVEGATSDGRKIERRHIEEMAETFSPAFRPARANLEHYLSIFPNSDFKAQGDVVALKAEEITSGQLKGKLALMAQVDATDGLVKLNNDRQKIYTSIEYYPQFADTGKAYLTGLAFTDNPASLGSEVMKFTANNLAQTSGLHFGALEETVMEFDAPDAEKPNLLTQIKAMFSKKQHSDDGRFSDVHQAVEFVAERQQGLETKIEAFSGLQTTVESLESQLKDAKAELSALKSTLSTSDRSTHRRDLSTGGGDNVLTDC</sequence>
<dbReference type="EMBL" id="CP050855">
    <property type="protein sequence ID" value="QLH62771.1"/>
    <property type="molecule type" value="Genomic_DNA"/>
</dbReference>
<evidence type="ECO:0000256" key="1">
    <source>
        <dbReference type="SAM" id="Coils"/>
    </source>
</evidence>
<name>A0A068Z2V0_9GAMM</name>